<accession>A0A7Y2RXD7</accession>
<keyword evidence="5" id="KW-1185">Reference proteome</keyword>
<gene>
    <name evidence="4" type="ORF">HLH13_03075</name>
    <name evidence="3" type="ORF">HLH17_10440</name>
</gene>
<reference evidence="5 6" key="1">
    <citation type="submission" date="2020-04" db="EMBL/GenBank/DDBJ databases">
        <title>Acinetobacter Taxon 24.</title>
        <authorList>
            <person name="Nemec A."/>
            <person name="Radolfova-Krizova L."/>
            <person name="Higgins P.G."/>
            <person name="Spanelova P."/>
        </authorList>
    </citation>
    <scope>NUCLEOTIDE SEQUENCE [LARGE SCALE GENOMIC DNA]</scope>
    <source>
        <strain evidence="4 5">ANC 4279</strain>
        <strain evidence="3 6">ANC 5380</strain>
    </source>
</reference>
<evidence type="ECO:0000313" key="5">
    <source>
        <dbReference type="Proteomes" id="UP000546536"/>
    </source>
</evidence>
<evidence type="ECO:0000313" key="6">
    <source>
        <dbReference type="Proteomes" id="UP000569202"/>
    </source>
</evidence>
<feature type="signal peptide" evidence="1">
    <location>
        <begin position="1"/>
        <end position="21"/>
    </location>
</feature>
<evidence type="ECO:0000313" key="4">
    <source>
        <dbReference type="EMBL" id="NNH86710.1"/>
    </source>
</evidence>
<feature type="domain" description="Lysozyme inhibitor LprI-like N-terminal" evidence="2">
    <location>
        <begin position="37"/>
        <end position="128"/>
    </location>
</feature>
<organism evidence="3 6">
    <name type="scientific">Acinetobacter terrae</name>
    <dbReference type="NCBI Taxonomy" id="2731247"/>
    <lineage>
        <taxon>Bacteria</taxon>
        <taxon>Pseudomonadati</taxon>
        <taxon>Pseudomonadota</taxon>
        <taxon>Gammaproteobacteria</taxon>
        <taxon>Moraxellales</taxon>
        <taxon>Moraxellaceae</taxon>
        <taxon>Acinetobacter</taxon>
        <taxon>Acinetobacter Taxon 24</taxon>
    </lineage>
</organism>
<proteinExistence type="predicted"/>
<accession>A0A7Y2RG78</accession>
<comment type="caution">
    <text evidence="3">The sequence shown here is derived from an EMBL/GenBank/DDBJ whole genome shotgun (WGS) entry which is preliminary data.</text>
</comment>
<dbReference type="EMBL" id="JABERG010000002">
    <property type="protein sequence ID" value="NNH86710.1"/>
    <property type="molecule type" value="Genomic_DNA"/>
</dbReference>
<dbReference type="PANTHER" id="PTHR39176:SF1">
    <property type="entry name" value="PERIPLASMIC PROTEIN"/>
    <property type="match status" value="1"/>
</dbReference>
<sequence>MIVINKFLFCLILLISLNAHAVIPEDFLYKDALKVKCKEGSPMQEDLMYCVSRDYLESDKFLNIKYKDKIKLMNKVKKKELLVSQRVWLKNRKNKCTAEYKEAEGGREAPIYLIDCYAQENHKRIKFLENYK</sequence>
<protein>
    <submittedName>
        <fullName evidence="3">DUF1311 domain-containing protein</fullName>
    </submittedName>
</protein>
<dbReference type="PANTHER" id="PTHR39176">
    <property type="entry name" value="PERIPLASMIC PROTEIN-RELATED"/>
    <property type="match status" value="1"/>
</dbReference>
<feature type="chain" id="PRO_5044662287" evidence="1">
    <location>
        <begin position="22"/>
        <end position="132"/>
    </location>
</feature>
<evidence type="ECO:0000259" key="2">
    <source>
        <dbReference type="Pfam" id="PF07007"/>
    </source>
</evidence>
<dbReference type="Proteomes" id="UP000569202">
    <property type="component" value="Unassembled WGS sequence"/>
</dbReference>
<dbReference type="Gene3D" id="1.20.1270.180">
    <property type="match status" value="1"/>
</dbReference>
<dbReference type="Pfam" id="PF07007">
    <property type="entry name" value="LprI"/>
    <property type="match status" value="1"/>
</dbReference>
<evidence type="ECO:0000313" key="3">
    <source>
        <dbReference type="EMBL" id="NNH78074.1"/>
    </source>
</evidence>
<dbReference type="AlphaFoldDB" id="A0A7Y2RXD7"/>
<keyword evidence="1" id="KW-0732">Signal</keyword>
<dbReference type="Proteomes" id="UP000546536">
    <property type="component" value="Unassembled WGS sequence"/>
</dbReference>
<dbReference type="RefSeq" id="WP_171540569.1">
    <property type="nucleotide sequence ID" value="NZ_JABERG010000002.1"/>
</dbReference>
<dbReference type="InterPro" id="IPR009739">
    <property type="entry name" value="LprI-like_N"/>
</dbReference>
<name>A0A7Y2RXD7_9GAMM</name>
<evidence type="ECO:0000256" key="1">
    <source>
        <dbReference type="SAM" id="SignalP"/>
    </source>
</evidence>
<dbReference type="EMBL" id="JABERL010000025">
    <property type="protein sequence ID" value="NNH78074.1"/>
    <property type="molecule type" value="Genomic_DNA"/>
</dbReference>